<protein>
    <submittedName>
        <fullName evidence="1">6088_t:CDS:1</fullName>
    </submittedName>
</protein>
<dbReference type="EMBL" id="CAJVPK010009784">
    <property type="protein sequence ID" value="CAG8668459.1"/>
    <property type="molecule type" value="Genomic_DNA"/>
</dbReference>
<evidence type="ECO:0000313" key="1">
    <source>
        <dbReference type="EMBL" id="CAG8668459.1"/>
    </source>
</evidence>
<dbReference type="Proteomes" id="UP000789706">
    <property type="component" value="Unassembled WGS sequence"/>
</dbReference>
<keyword evidence="2" id="KW-1185">Reference proteome</keyword>
<feature type="non-terminal residue" evidence="1">
    <location>
        <position position="146"/>
    </location>
</feature>
<dbReference type="OrthoDB" id="10662703at2759"/>
<comment type="caution">
    <text evidence="1">The sequence shown here is derived from an EMBL/GenBank/DDBJ whole genome shotgun (WGS) entry which is preliminary data.</text>
</comment>
<name>A0A9N9HA49_9GLOM</name>
<evidence type="ECO:0000313" key="2">
    <source>
        <dbReference type="Proteomes" id="UP000789706"/>
    </source>
</evidence>
<sequence>PVIASANANVNNTFLDANKCDILKTKMAGKYTPVPANDPYTATNPVIFLTWLKGKYSTETVGSKRMAERFLSQEQFNPTDTPDMYRERIRPYLTYIPYDDLLPYLYDHLPENIEVRMRINPPADINTFFISLTTIYRELNQKQAFQ</sequence>
<dbReference type="AlphaFoldDB" id="A0A9N9HA49"/>
<reference evidence="1" key="1">
    <citation type="submission" date="2021-06" db="EMBL/GenBank/DDBJ databases">
        <authorList>
            <person name="Kallberg Y."/>
            <person name="Tangrot J."/>
            <person name="Rosling A."/>
        </authorList>
    </citation>
    <scope>NUCLEOTIDE SEQUENCE</scope>
    <source>
        <strain evidence="1">AZ414A</strain>
    </source>
</reference>
<organism evidence="1 2">
    <name type="scientific">Diversispora eburnea</name>
    <dbReference type="NCBI Taxonomy" id="1213867"/>
    <lineage>
        <taxon>Eukaryota</taxon>
        <taxon>Fungi</taxon>
        <taxon>Fungi incertae sedis</taxon>
        <taxon>Mucoromycota</taxon>
        <taxon>Glomeromycotina</taxon>
        <taxon>Glomeromycetes</taxon>
        <taxon>Diversisporales</taxon>
        <taxon>Diversisporaceae</taxon>
        <taxon>Diversispora</taxon>
    </lineage>
</organism>
<proteinExistence type="predicted"/>
<accession>A0A9N9HA49</accession>
<feature type="non-terminal residue" evidence="1">
    <location>
        <position position="1"/>
    </location>
</feature>
<gene>
    <name evidence="1" type="ORF">DEBURN_LOCUS12014</name>
</gene>